<sequence length="203" mass="21330">MWCAPKLDAPHATPRRPLRVSGTIQSRARRPPAPPPPPPPPPGEPSSAPHRSILWYMAGRPPRGSRRGRQSLGRGERRGRGGAGGSGWAEGPTASPRQDTHLLPPSDGLLGVSESAVPCTPNDPKHSRGGCSWRGAGPERQPRGTASGAGGCSRLSRAPGSREILPKSFGRERVPGGWGTGKLFKAPPGGSSLLHDSHPPRIR</sequence>
<dbReference type="Proteomes" id="UP000694414">
    <property type="component" value="Unplaced"/>
</dbReference>
<feature type="region of interest" description="Disordered" evidence="1">
    <location>
        <begin position="1"/>
        <end position="203"/>
    </location>
</feature>
<name>A0A8C8Z4B6_PROSS</name>
<protein>
    <submittedName>
        <fullName evidence="2">Uncharacterized protein</fullName>
    </submittedName>
</protein>
<dbReference type="Ensembl" id="ENSPSMT00000015447.1">
    <property type="protein sequence ID" value="ENSPSMP00000013264.1"/>
    <property type="gene ID" value="ENSPSMG00000009536.1"/>
</dbReference>
<reference evidence="2" key="2">
    <citation type="submission" date="2025-09" db="UniProtKB">
        <authorList>
            <consortium name="Ensembl"/>
        </authorList>
    </citation>
    <scope>IDENTIFICATION</scope>
</reference>
<proteinExistence type="predicted"/>
<reference evidence="2" key="1">
    <citation type="submission" date="2025-08" db="UniProtKB">
        <authorList>
            <consortium name="Ensembl"/>
        </authorList>
    </citation>
    <scope>IDENTIFICATION</scope>
</reference>
<evidence type="ECO:0000313" key="3">
    <source>
        <dbReference type="Proteomes" id="UP000694414"/>
    </source>
</evidence>
<keyword evidence="3" id="KW-1185">Reference proteome</keyword>
<feature type="compositionally biased region" description="Pro residues" evidence="1">
    <location>
        <begin position="31"/>
        <end position="44"/>
    </location>
</feature>
<evidence type="ECO:0000256" key="1">
    <source>
        <dbReference type="SAM" id="MobiDB-lite"/>
    </source>
</evidence>
<evidence type="ECO:0000313" key="2">
    <source>
        <dbReference type="Ensembl" id="ENSPSMP00000013264.1"/>
    </source>
</evidence>
<accession>A0A8C8Z4B6</accession>
<dbReference type="AlphaFoldDB" id="A0A8C8Z4B6"/>
<dbReference type="GeneTree" id="ENSGT00900000143213"/>
<organism evidence="2 3">
    <name type="scientific">Prolemur simus</name>
    <name type="common">Greater bamboo lemur</name>
    <name type="synonym">Hapalemur simus</name>
    <dbReference type="NCBI Taxonomy" id="1328070"/>
    <lineage>
        <taxon>Eukaryota</taxon>
        <taxon>Metazoa</taxon>
        <taxon>Chordata</taxon>
        <taxon>Craniata</taxon>
        <taxon>Vertebrata</taxon>
        <taxon>Euteleostomi</taxon>
        <taxon>Mammalia</taxon>
        <taxon>Eutheria</taxon>
        <taxon>Euarchontoglires</taxon>
        <taxon>Primates</taxon>
        <taxon>Strepsirrhini</taxon>
        <taxon>Lemuriformes</taxon>
        <taxon>Lemuridae</taxon>
        <taxon>Prolemur</taxon>
    </lineage>
</organism>